<feature type="transmembrane region" description="Helical" evidence="7">
    <location>
        <begin position="382"/>
        <end position="402"/>
    </location>
</feature>
<evidence type="ECO:0000256" key="1">
    <source>
        <dbReference type="ARBA" id="ARBA00004651"/>
    </source>
</evidence>
<evidence type="ECO:0000256" key="7">
    <source>
        <dbReference type="RuleBase" id="RU363032"/>
    </source>
</evidence>
<evidence type="ECO:0000313" key="10">
    <source>
        <dbReference type="Proteomes" id="UP000245921"/>
    </source>
</evidence>
<keyword evidence="4 7" id="KW-0812">Transmembrane</keyword>
<protein>
    <submittedName>
        <fullName evidence="9">Multiple sugar transport system permease protein</fullName>
    </submittedName>
</protein>
<dbReference type="InterPro" id="IPR051393">
    <property type="entry name" value="ABC_transporter_permease"/>
</dbReference>
<dbReference type="AlphaFoldDB" id="A0AA45C7X2"/>
<evidence type="ECO:0000256" key="4">
    <source>
        <dbReference type="ARBA" id="ARBA00022692"/>
    </source>
</evidence>
<feature type="transmembrane region" description="Helical" evidence="7">
    <location>
        <begin position="107"/>
        <end position="125"/>
    </location>
</feature>
<evidence type="ECO:0000313" key="9">
    <source>
        <dbReference type="EMBL" id="PWJ95623.1"/>
    </source>
</evidence>
<dbReference type="SUPFAM" id="SSF161098">
    <property type="entry name" value="MetI-like"/>
    <property type="match status" value="1"/>
</dbReference>
<organism evidence="9 10">
    <name type="scientific">Oceanotoga teriensis</name>
    <dbReference type="NCBI Taxonomy" id="515440"/>
    <lineage>
        <taxon>Bacteria</taxon>
        <taxon>Thermotogati</taxon>
        <taxon>Thermotogota</taxon>
        <taxon>Thermotogae</taxon>
        <taxon>Petrotogales</taxon>
        <taxon>Petrotogaceae</taxon>
        <taxon>Oceanotoga</taxon>
    </lineage>
</organism>
<keyword evidence="3" id="KW-1003">Cell membrane</keyword>
<evidence type="ECO:0000256" key="2">
    <source>
        <dbReference type="ARBA" id="ARBA00022448"/>
    </source>
</evidence>
<dbReference type="EMBL" id="QGGI01000004">
    <property type="protein sequence ID" value="PWJ95623.1"/>
    <property type="molecule type" value="Genomic_DNA"/>
</dbReference>
<feature type="transmembrane region" description="Helical" evidence="7">
    <location>
        <begin position="9"/>
        <end position="29"/>
    </location>
</feature>
<dbReference type="Gene3D" id="1.10.3720.10">
    <property type="entry name" value="MetI-like"/>
    <property type="match status" value="1"/>
</dbReference>
<feature type="domain" description="ABC transmembrane type-1" evidence="8">
    <location>
        <begin position="193"/>
        <end position="403"/>
    </location>
</feature>
<proteinExistence type="inferred from homology"/>
<keyword evidence="6 7" id="KW-0472">Membrane</keyword>
<keyword evidence="2 7" id="KW-0813">Transport</keyword>
<feature type="transmembrane region" description="Helical" evidence="7">
    <location>
        <begin position="41"/>
        <end position="61"/>
    </location>
</feature>
<dbReference type="InterPro" id="IPR000515">
    <property type="entry name" value="MetI-like"/>
</dbReference>
<dbReference type="InterPro" id="IPR035906">
    <property type="entry name" value="MetI-like_sf"/>
</dbReference>
<evidence type="ECO:0000256" key="3">
    <source>
        <dbReference type="ARBA" id="ARBA00022475"/>
    </source>
</evidence>
<gene>
    <name evidence="9" type="ORF">C7380_10437</name>
</gene>
<accession>A0AA45C7X2</accession>
<feature type="transmembrane region" description="Helical" evidence="7">
    <location>
        <begin position="137"/>
        <end position="162"/>
    </location>
</feature>
<evidence type="ECO:0000259" key="8">
    <source>
        <dbReference type="PROSITE" id="PS50928"/>
    </source>
</evidence>
<feature type="transmembrane region" description="Helical" evidence="7">
    <location>
        <begin position="337"/>
        <end position="357"/>
    </location>
</feature>
<dbReference type="GO" id="GO:0005886">
    <property type="term" value="C:plasma membrane"/>
    <property type="evidence" value="ECO:0007669"/>
    <property type="project" value="UniProtKB-SubCell"/>
</dbReference>
<dbReference type="Proteomes" id="UP000245921">
    <property type="component" value="Unassembled WGS sequence"/>
</dbReference>
<name>A0AA45C7X2_9BACT</name>
<evidence type="ECO:0000256" key="6">
    <source>
        <dbReference type="ARBA" id="ARBA00023136"/>
    </source>
</evidence>
<evidence type="ECO:0000256" key="5">
    <source>
        <dbReference type="ARBA" id="ARBA00022989"/>
    </source>
</evidence>
<comment type="similarity">
    <text evidence="7">Belongs to the binding-protein-dependent transport system permease family.</text>
</comment>
<keyword evidence="9" id="KW-0762">Sugar transport</keyword>
<comment type="subcellular location">
    <subcellularLocation>
        <location evidence="1 7">Cell membrane</location>
        <topology evidence="1 7">Multi-pass membrane protein</topology>
    </subcellularLocation>
</comment>
<dbReference type="PROSITE" id="PS50928">
    <property type="entry name" value="ABC_TM1"/>
    <property type="match status" value="1"/>
</dbReference>
<dbReference type="Pfam" id="PF00528">
    <property type="entry name" value="BPD_transp_1"/>
    <property type="match status" value="1"/>
</dbReference>
<feature type="transmembrane region" description="Helical" evidence="7">
    <location>
        <begin position="278"/>
        <end position="300"/>
    </location>
</feature>
<dbReference type="CDD" id="cd06261">
    <property type="entry name" value="TM_PBP2"/>
    <property type="match status" value="1"/>
</dbReference>
<dbReference type="PANTHER" id="PTHR30193">
    <property type="entry name" value="ABC TRANSPORTER PERMEASE PROTEIN"/>
    <property type="match status" value="1"/>
</dbReference>
<keyword evidence="5 7" id="KW-1133">Transmembrane helix</keyword>
<dbReference type="PANTHER" id="PTHR30193:SF37">
    <property type="entry name" value="INNER MEMBRANE ABC TRANSPORTER PERMEASE PROTEIN YCJO"/>
    <property type="match status" value="1"/>
</dbReference>
<keyword evidence="10" id="KW-1185">Reference proteome</keyword>
<feature type="transmembrane region" description="Helical" evidence="7">
    <location>
        <begin position="68"/>
        <end position="87"/>
    </location>
</feature>
<feature type="transmembrane region" description="Helical" evidence="7">
    <location>
        <begin position="231"/>
        <end position="250"/>
    </location>
</feature>
<comment type="caution">
    <text evidence="9">The sequence shown here is derived from an EMBL/GenBank/DDBJ whole genome shotgun (WGS) entry which is preliminary data.</text>
</comment>
<reference evidence="9 10" key="1">
    <citation type="submission" date="2018-05" db="EMBL/GenBank/DDBJ databases">
        <title>Genomic Encyclopedia of Type Strains, Phase IV (KMG-IV): sequencing the most valuable type-strain genomes for metagenomic binning, comparative biology and taxonomic classification.</title>
        <authorList>
            <person name="Goeker M."/>
        </authorList>
    </citation>
    <scope>NUCLEOTIDE SEQUENCE [LARGE SCALE GENOMIC DNA]</scope>
    <source>
        <strain evidence="9 10">DSM 24906</strain>
    </source>
</reference>
<sequence>MKLFNKNLNILYIPGILITFIGMFLPIIADKKIMFLKDFNFLGLSFIYVFLALIIANIIINFTKKRKLIMIVSFLQLFFVMYLPFLVKQWKYAYRAKFVLNFFEKANFGWYFLLIGSIFLIIYSFKLFSKKQTIPYMFITPMVFGVSFLTFFPAIFAVIISFRKWNILIPNKPFIGLDNFVKAFTDEYFLNSLWISFKYALAVIPTKIIISFLFAYLIYSLPKFKGFFRVVYFLPTVTSVVAVSVIWNWIYHPYYGLANYIIGLFGMKPVDWLGDPSIAIWAVAAVSIWRGLGYDIIIFLSGLNDIPEAILEASEIDGATRWQKFWKIIIPQVKPSLILIFITSTIGAIQVFSEIYMMTGGNADTKTAVYYIWEYGFSRLQMGYASAMSLILFAIILTITLIQMRVTKLLKED</sequence>
<feature type="transmembrane region" description="Helical" evidence="7">
    <location>
        <begin position="199"/>
        <end position="219"/>
    </location>
</feature>
<dbReference type="GO" id="GO:0055085">
    <property type="term" value="P:transmembrane transport"/>
    <property type="evidence" value="ECO:0007669"/>
    <property type="project" value="InterPro"/>
</dbReference>
<dbReference type="RefSeq" id="WP_109604162.1">
    <property type="nucleotide sequence ID" value="NZ_QGGI01000004.1"/>
</dbReference>